<dbReference type="STRING" id="357804.Ping_1722"/>
<feature type="transmembrane region" description="Helical" evidence="5">
    <location>
        <begin position="72"/>
        <end position="91"/>
    </location>
</feature>
<dbReference type="EMBL" id="CP000510">
    <property type="protein sequence ID" value="ABM03508.1"/>
    <property type="molecule type" value="Genomic_DNA"/>
</dbReference>
<dbReference type="OrthoDB" id="554876at2"/>
<evidence type="ECO:0000256" key="4">
    <source>
        <dbReference type="ARBA" id="ARBA00023136"/>
    </source>
</evidence>
<dbReference type="AlphaFoldDB" id="A1SVJ3"/>
<evidence type="ECO:0000256" key="2">
    <source>
        <dbReference type="ARBA" id="ARBA00022692"/>
    </source>
</evidence>
<feature type="transmembrane region" description="Helical" evidence="5">
    <location>
        <begin position="213"/>
        <end position="234"/>
    </location>
</feature>
<dbReference type="InterPro" id="IPR000620">
    <property type="entry name" value="EamA_dom"/>
</dbReference>
<feature type="transmembrane region" description="Helical" evidence="5">
    <location>
        <begin position="39"/>
        <end position="60"/>
    </location>
</feature>
<dbReference type="Proteomes" id="UP000000639">
    <property type="component" value="Chromosome"/>
</dbReference>
<name>A1SVJ3_PSYIN</name>
<evidence type="ECO:0000313" key="7">
    <source>
        <dbReference type="EMBL" id="ABM03508.1"/>
    </source>
</evidence>
<evidence type="ECO:0000259" key="6">
    <source>
        <dbReference type="Pfam" id="PF00892"/>
    </source>
</evidence>
<gene>
    <name evidence="7" type="ordered locus">Ping_1722</name>
</gene>
<evidence type="ECO:0000313" key="8">
    <source>
        <dbReference type="Proteomes" id="UP000000639"/>
    </source>
</evidence>
<dbReference type="InterPro" id="IPR037185">
    <property type="entry name" value="EmrE-like"/>
</dbReference>
<keyword evidence="4 5" id="KW-0472">Membrane</keyword>
<feature type="transmembrane region" description="Helical" evidence="5">
    <location>
        <begin position="189"/>
        <end position="207"/>
    </location>
</feature>
<accession>A1SVJ3</accession>
<feature type="transmembrane region" description="Helical" evidence="5">
    <location>
        <begin position="271"/>
        <end position="290"/>
    </location>
</feature>
<dbReference type="GO" id="GO:0016020">
    <property type="term" value="C:membrane"/>
    <property type="evidence" value="ECO:0007669"/>
    <property type="project" value="UniProtKB-SubCell"/>
</dbReference>
<feature type="transmembrane region" description="Helical" evidence="5">
    <location>
        <begin position="12"/>
        <end position="33"/>
    </location>
</feature>
<keyword evidence="3 5" id="KW-1133">Transmembrane helix</keyword>
<dbReference type="PANTHER" id="PTHR22911:SF6">
    <property type="entry name" value="SOLUTE CARRIER FAMILY 35 MEMBER G1"/>
    <property type="match status" value="1"/>
</dbReference>
<dbReference type="Pfam" id="PF00892">
    <property type="entry name" value="EamA"/>
    <property type="match status" value="2"/>
</dbReference>
<dbReference type="eggNOG" id="COG0697">
    <property type="taxonomic scope" value="Bacteria"/>
</dbReference>
<evidence type="ECO:0000256" key="5">
    <source>
        <dbReference type="SAM" id="Phobius"/>
    </source>
</evidence>
<dbReference type="HOGENOM" id="CLU_032828_0_1_6"/>
<sequence length="292" mass="31722">MYARLKKTVPISAWYMLLSALGFALMATCVKIANTAYSIPVLEIVAARAIVSAIISYADVKRKRISVWGNNKPWLIARGAVGAVALMLIYYAITTLPLAEATILQYLHPVFTAILALLFLKENIQRSTLTCIVLSLLGLFIMIQPNFLQDNMTQYPWLSIGAAILGAFGSAVAYVIVKKLTKTEDSSVIVFYFPIIALPISVFLLGSDFIVPSLAALGVLMLVGIFTQIGQIGLTKALHSADANKATAYAYVQVLFSVFIGWAYFSEIPASTTIIGGTLVLTGALINVFWKR</sequence>
<evidence type="ECO:0000256" key="1">
    <source>
        <dbReference type="ARBA" id="ARBA00004141"/>
    </source>
</evidence>
<comment type="subcellular location">
    <subcellularLocation>
        <location evidence="1">Membrane</location>
        <topology evidence="1">Multi-pass membrane protein</topology>
    </subcellularLocation>
</comment>
<feature type="domain" description="EamA" evidence="6">
    <location>
        <begin position="160"/>
        <end position="288"/>
    </location>
</feature>
<feature type="transmembrane region" description="Helical" evidence="5">
    <location>
        <begin position="246"/>
        <end position="265"/>
    </location>
</feature>
<dbReference type="RefSeq" id="WP_011770068.1">
    <property type="nucleotide sequence ID" value="NC_008709.1"/>
</dbReference>
<evidence type="ECO:0000256" key="3">
    <source>
        <dbReference type="ARBA" id="ARBA00022989"/>
    </source>
</evidence>
<feature type="transmembrane region" description="Helical" evidence="5">
    <location>
        <begin position="155"/>
        <end position="177"/>
    </location>
</feature>
<keyword evidence="2 5" id="KW-0812">Transmembrane</keyword>
<proteinExistence type="predicted"/>
<dbReference type="PANTHER" id="PTHR22911">
    <property type="entry name" value="ACYL-MALONYL CONDENSING ENZYME-RELATED"/>
    <property type="match status" value="1"/>
</dbReference>
<dbReference type="SUPFAM" id="SSF103481">
    <property type="entry name" value="Multidrug resistance efflux transporter EmrE"/>
    <property type="match status" value="2"/>
</dbReference>
<keyword evidence="8" id="KW-1185">Reference proteome</keyword>
<feature type="transmembrane region" description="Helical" evidence="5">
    <location>
        <begin position="103"/>
        <end position="120"/>
    </location>
</feature>
<protein>
    <submittedName>
        <fullName evidence="7">Hypothetical transmembrane protein DUF6</fullName>
    </submittedName>
</protein>
<feature type="domain" description="EamA" evidence="6">
    <location>
        <begin position="13"/>
        <end position="143"/>
    </location>
</feature>
<feature type="transmembrane region" description="Helical" evidence="5">
    <location>
        <begin position="127"/>
        <end position="143"/>
    </location>
</feature>
<organism evidence="7 8">
    <name type="scientific">Psychromonas ingrahamii (strain DSM 17664 / CCUG 51855 / 37)</name>
    <dbReference type="NCBI Taxonomy" id="357804"/>
    <lineage>
        <taxon>Bacteria</taxon>
        <taxon>Pseudomonadati</taxon>
        <taxon>Pseudomonadota</taxon>
        <taxon>Gammaproteobacteria</taxon>
        <taxon>Alteromonadales</taxon>
        <taxon>Psychromonadaceae</taxon>
        <taxon>Psychromonas</taxon>
    </lineage>
</organism>
<dbReference type="KEGG" id="pin:Ping_1722"/>
<reference evidence="7 8" key="1">
    <citation type="submission" date="2007-01" db="EMBL/GenBank/DDBJ databases">
        <title>Complete sequence of Psychromonas ingrahamii 37.</title>
        <authorList>
            <consortium name="US DOE Joint Genome Institute"/>
            <person name="Copeland A."/>
            <person name="Lucas S."/>
            <person name="Lapidus A."/>
            <person name="Barry K."/>
            <person name="Detter J.C."/>
            <person name="Glavina del Rio T."/>
            <person name="Hammon N."/>
            <person name="Israni S."/>
            <person name="Dalin E."/>
            <person name="Tice H."/>
            <person name="Pitluck S."/>
            <person name="Thompson L.S."/>
            <person name="Brettin T."/>
            <person name="Bruce D."/>
            <person name="Han C."/>
            <person name="Tapia R."/>
            <person name="Schmutz J."/>
            <person name="Larimer F."/>
            <person name="Land M."/>
            <person name="Hauser L."/>
            <person name="Kyrpides N."/>
            <person name="Ivanova N."/>
            <person name="Staley J."/>
            <person name="Richardson P."/>
        </authorList>
    </citation>
    <scope>NUCLEOTIDE SEQUENCE [LARGE SCALE GENOMIC DNA]</scope>
    <source>
        <strain evidence="7 8">37</strain>
    </source>
</reference>